<dbReference type="eggNOG" id="KOG0714">
    <property type="taxonomic scope" value="Eukaryota"/>
</dbReference>
<feature type="compositionally biased region" description="Basic and acidic residues" evidence="2">
    <location>
        <begin position="35"/>
        <end position="47"/>
    </location>
</feature>
<dbReference type="AlphaFoldDB" id="L1LDJ5"/>
<dbReference type="PRINTS" id="PR00625">
    <property type="entry name" value="JDOMAIN"/>
</dbReference>
<evidence type="ECO:0000256" key="1">
    <source>
        <dbReference type="ARBA" id="ARBA00023186"/>
    </source>
</evidence>
<dbReference type="Pfam" id="PF00226">
    <property type="entry name" value="DnaJ"/>
    <property type="match status" value="1"/>
</dbReference>
<dbReference type="Gene3D" id="1.10.287.110">
    <property type="entry name" value="DnaJ domain"/>
    <property type="match status" value="1"/>
</dbReference>
<dbReference type="EMBL" id="ACOU01000003">
    <property type="protein sequence ID" value="EKX73339.1"/>
    <property type="molecule type" value="Genomic_DNA"/>
</dbReference>
<organism evidence="4 5">
    <name type="scientific">Theileria equi strain WA</name>
    <dbReference type="NCBI Taxonomy" id="1537102"/>
    <lineage>
        <taxon>Eukaryota</taxon>
        <taxon>Sar</taxon>
        <taxon>Alveolata</taxon>
        <taxon>Apicomplexa</taxon>
        <taxon>Aconoidasida</taxon>
        <taxon>Piroplasmida</taxon>
        <taxon>Theileriidae</taxon>
        <taxon>Theileria</taxon>
    </lineage>
</organism>
<dbReference type="PROSITE" id="PS00636">
    <property type="entry name" value="DNAJ_1"/>
    <property type="match status" value="1"/>
</dbReference>
<dbReference type="GO" id="GO:0005739">
    <property type="term" value="C:mitochondrion"/>
    <property type="evidence" value="ECO:0007669"/>
    <property type="project" value="GOC"/>
</dbReference>
<dbReference type="VEuPathDB" id="PiroplasmaDB:BEWA_053950"/>
<reference evidence="4 5" key="1">
    <citation type="journal article" date="2012" name="BMC Genomics">
        <title>Comparative genomic analysis and phylogenetic position of Theileria equi.</title>
        <authorList>
            <person name="Kappmeyer L.S."/>
            <person name="Thiagarajan M."/>
            <person name="Herndon D.R."/>
            <person name="Ramsay J.D."/>
            <person name="Caler E."/>
            <person name="Djikeng A."/>
            <person name="Gillespie J.J."/>
            <person name="Lau A.O."/>
            <person name="Roalson E.H."/>
            <person name="Silva J.C."/>
            <person name="Silva M.G."/>
            <person name="Suarez C.E."/>
            <person name="Ueti M.W."/>
            <person name="Nene V.M."/>
            <person name="Mealey R.H."/>
            <person name="Knowles D.P."/>
            <person name="Brayton K.A."/>
        </authorList>
    </citation>
    <scope>NUCLEOTIDE SEQUENCE [LARGE SCALE GENOMIC DNA]</scope>
    <source>
        <strain evidence="4 5">WA</strain>
    </source>
</reference>
<dbReference type="Proteomes" id="UP000031512">
    <property type="component" value="Unassembled WGS sequence"/>
</dbReference>
<keyword evidence="1" id="KW-0143">Chaperone</keyword>
<dbReference type="CDD" id="cd06257">
    <property type="entry name" value="DnaJ"/>
    <property type="match status" value="1"/>
</dbReference>
<dbReference type="SMART" id="SM00271">
    <property type="entry name" value="DnaJ"/>
    <property type="match status" value="1"/>
</dbReference>
<evidence type="ECO:0000313" key="5">
    <source>
        <dbReference type="Proteomes" id="UP000031512"/>
    </source>
</evidence>
<dbReference type="InterPro" id="IPR024586">
    <property type="entry name" value="DnaJ-like_C11_C"/>
</dbReference>
<dbReference type="eggNOG" id="KOG0718">
    <property type="taxonomic scope" value="Eukaryota"/>
</dbReference>
<dbReference type="RefSeq" id="XP_004832791.1">
    <property type="nucleotide sequence ID" value="XM_004832734.1"/>
</dbReference>
<sequence>MDPEADRFDYYDTLNASFDEIKASYRKLLRLWHPDKQGGDTDEERGAEGAQGRGSAFTKIQKAYAVLSDPVLRRQYDLHGHDGVVFANLIQNEPKQEISQIEEDIHEEPEDTMHMDLAEMDKKVAFLLRKRQSMMFKELPFRLITNCKFAGTSDIFDQNSLYLKKKLFTLQSASVDNLLEVAIDNYRLGCTLDSVLQRGTFGSIFGRLYVSREFSNVECVLSVQSTDFLSFGNVILTCKKRFSDLFWGTAYLSMDGGMPSLHAVFHKRFTQKHSMELSVFNEPMLTYSYLHAKNNAKVNVKCAASIHDVGALLRCKLYSISGNVIGALIKSSVMDGFSLEWFFRLNLGYKLEYRLCLKRDSVILVLKGTINGSKVAIPITLCKGDYTQSIMITSLLTICAAYAPVLHHICSNTLNKVWNTESEYETLNLRRSFYSEFPTFRYFLVTQSILQESIDDQKKLERVADHIADFDNPDDSPGLEISVVAAMQNARSEATAMQSHAKQCFKHEEEKDGLVILFAIYGHPDVVNWISERTEPLEESEIYDRFVIDVTNVLMSKVVDSNLFISSHSKEQLIGFANPCANMQVGPVLFVRYKYRNKVETITVLDNEAIILP</sequence>
<proteinExistence type="predicted"/>
<dbReference type="STRING" id="1537102.L1LDJ5"/>
<dbReference type="InterPro" id="IPR036869">
    <property type="entry name" value="J_dom_sf"/>
</dbReference>
<dbReference type="KEGG" id="beq:BEWA_053950"/>
<dbReference type="PANTHER" id="PTHR44157">
    <property type="entry name" value="DNAJ HOMOLOG SUBFAMILY C MEMBER 11"/>
    <property type="match status" value="1"/>
</dbReference>
<dbReference type="GeneID" id="15802946"/>
<accession>L1LDJ5</accession>
<dbReference type="PANTHER" id="PTHR44157:SF1">
    <property type="entry name" value="DNAJ HOMOLOG SUBFAMILY C MEMBER 11"/>
    <property type="match status" value="1"/>
</dbReference>
<feature type="domain" description="J" evidence="3">
    <location>
        <begin position="9"/>
        <end position="80"/>
    </location>
</feature>
<dbReference type="OrthoDB" id="445556at2759"/>
<keyword evidence="5" id="KW-1185">Reference proteome</keyword>
<dbReference type="InterPro" id="IPR001623">
    <property type="entry name" value="DnaJ_domain"/>
</dbReference>
<dbReference type="PROSITE" id="PS50076">
    <property type="entry name" value="DNAJ_2"/>
    <property type="match status" value="1"/>
</dbReference>
<dbReference type="InterPro" id="IPR052243">
    <property type="entry name" value="Mito_inner_membrane_organizer"/>
</dbReference>
<dbReference type="InterPro" id="IPR018253">
    <property type="entry name" value="DnaJ_domain_CS"/>
</dbReference>
<gene>
    <name evidence="4" type="ORF">BEWA_053950</name>
</gene>
<evidence type="ECO:0000259" key="3">
    <source>
        <dbReference type="PROSITE" id="PS50076"/>
    </source>
</evidence>
<name>L1LDJ5_THEEQ</name>
<dbReference type="GO" id="GO:0042407">
    <property type="term" value="P:cristae formation"/>
    <property type="evidence" value="ECO:0007669"/>
    <property type="project" value="TreeGrafter"/>
</dbReference>
<comment type="caution">
    <text evidence="4">The sequence shown here is derived from an EMBL/GenBank/DDBJ whole genome shotgun (WGS) entry which is preliminary data.</text>
</comment>
<feature type="region of interest" description="Disordered" evidence="2">
    <location>
        <begin position="35"/>
        <end position="54"/>
    </location>
</feature>
<evidence type="ECO:0000256" key="2">
    <source>
        <dbReference type="SAM" id="MobiDB-lite"/>
    </source>
</evidence>
<protein>
    <submittedName>
        <fullName evidence="4">DnaJ domain containing protein</fullName>
    </submittedName>
</protein>
<evidence type="ECO:0000313" key="4">
    <source>
        <dbReference type="EMBL" id="EKX73339.1"/>
    </source>
</evidence>
<dbReference type="Pfam" id="PF11875">
    <property type="entry name" value="DnaJ-like_C11_C"/>
    <property type="match status" value="1"/>
</dbReference>
<dbReference type="SUPFAM" id="SSF46565">
    <property type="entry name" value="Chaperone J-domain"/>
    <property type="match status" value="1"/>
</dbReference>